<dbReference type="GO" id="GO:0009707">
    <property type="term" value="C:chloroplast outer membrane"/>
    <property type="evidence" value="ECO:0007669"/>
    <property type="project" value="UniProtKB-SubCell"/>
</dbReference>
<evidence type="ECO:0000256" key="4">
    <source>
        <dbReference type="ARBA" id="ARBA00022448"/>
    </source>
</evidence>
<dbReference type="PANTHER" id="PTHR35993">
    <property type="entry name" value="OUTER ENVELOPE PORE PROTEIN 21B, CHLOROPLASTIC"/>
    <property type="match status" value="1"/>
</dbReference>
<name>A0A443NJ56_9MAGN</name>
<evidence type="ECO:0000256" key="1">
    <source>
        <dbReference type="ARBA" id="ARBA00004396"/>
    </source>
</evidence>
<evidence type="ECO:0000256" key="11">
    <source>
        <dbReference type="ARBA" id="ARBA00023114"/>
    </source>
</evidence>
<evidence type="ECO:0000256" key="9">
    <source>
        <dbReference type="ARBA" id="ARBA00022805"/>
    </source>
</evidence>
<dbReference type="GO" id="GO:0034426">
    <property type="term" value="C:etioplast membrane"/>
    <property type="evidence" value="ECO:0007669"/>
    <property type="project" value="UniProtKB-SubCell"/>
</dbReference>
<evidence type="ECO:0000313" key="15">
    <source>
        <dbReference type="Proteomes" id="UP000283530"/>
    </source>
</evidence>
<evidence type="ECO:0000256" key="12">
    <source>
        <dbReference type="ARBA" id="ARBA00023136"/>
    </source>
</evidence>
<evidence type="ECO:0000256" key="8">
    <source>
        <dbReference type="ARBA" id="ARBA00022692"/>
    </source>
</evidence>
<keyword evidence="11" id="KW-0626">Porin</keyword>
<comment type="subcellular location">
    <subcellularLocation>
        <location evidence="1">Plastid</location>
        <location evidence="1">Chloroplast outer membrane</location>
        <topology evidence="1">Multi-pass membrane protein</topology>
    </subcellularLocation>
    <subcellularLocation>
        <location evidence="2">Plastid</location>
        <location evidence="2">Etioplast membrane</location>
        <topology evidence="2">Multi-pass membrane protein</topology>
    </subcellularLocation>
</comment>
<dbReference type="InterPro" id="IPR034575">
    <property type="entry name" value="OEP21"/>
</dbReference>
<dbReference type="EMBL" id="QPKB01000003">
    <property type="protein sequence ID" value="RWR78538.1"/>
    <property type="molecule type" value="Genomic_DNA"/>
</dbReference>
<evidence type="ECO:0000313" key="14">
    <source>
        <dbReference type="EMBL" id="RWR78538.1"/>
    </source>
</evidence>
<evidence type="ECO:0000256" key="6">
    <source>
        <dbReference type="ARBA" id="ARBA00022528"/>
    </source>
</evidence>
<keyword evidence="7" id="KW-0934">Plastid</keyword>
<proteinExistence type="inferred from homology"/>
<accession>A0A443NJ56</accession>
<protein>
    <submittedName>
        <fullName evidence="14">Outer envelope pore protein 21, chloroplastic</fullName>
    </submittedName>
</protein>
<dbReference type="OrthoDB" id="503907at2759"/>
<keyword evidence="10" id="KW-0406">Ion transport</keyword>
<keyword evidence="12" id="KW-0472">Membrane</keyword>
<keyword evidence="9" id="KW-1002">Plastid outer membrane</keyword>
<dbReference type="Proteomes" id="UP000283530">
    <property type="component" value="Unassembled WGS sequence"/>
</dbReference>
<dbReference type="GO" id="GO:0046930">
    <property type="term" value="C:pore complex"/>
    <property type="evidence" value="ECO:0007669"/>
    <property type="project" value="UniProtKB-KW"/>
</dbReference>
<keyword evidence="4" id="KW-0813">Transport</keyword>
<dbReference type="PANTHER" id="PTHR35993:SF1">
    <property type="entry name" value="OUTER ENVELOPE PORE PROTEIN 21B, CHLOROPLASTIC"/>
    <property type="match status" value="1"/>
</dbReference>
<dbReference type="GO" id="GO:0015288">
    <property type="term" value="F:porin activity"/>
    <property type="evidence" value="ECO:0007669"/>
    <property type="project" value="UniProtKB-KW"/>
</dbReference>
<evidence type="ECO:0000256" key="10">
    <source>
        <dbReference type="ARBA" id="ARBA00023065"/>
    </source>
</evidence>
<keyword evidence="8" id="KW-0812">Transmembrane</keyword>
<comment type="caution">
    <text evidence="14">The sequence shown here is derived from an EMBL/GenBank/DDBJ whole genome shotgun (WGS) entry which is preliminary data.</text>
</comment>
<reference evidence="14 15" key="1">
    <citation type="journal article" date="2019" name="Nat. Plants">
        <title>Stout camphor tree genome fills gaps in understanding of flowering plant genome evolution.</title>
        <authorList>
            <person name="Chaw S.M."/>
            <person name="Liu Y.C."/>
            <person name="Wu Y.W."/>
            <person name="Wang H.Y."/>
            <person name="Lin C.I."/>
            <person name="Wu C.S."/>
            <person name="Ke H.M."/>
            <person name="Chang L.Y."/>
            <person name="Hsu C.Y."/>
            <person name="Yang H.T."/>
            <person name="Sudianto E."/>
            <person name="Hsu M.H."/>
            <person name="Wu K.P."/>
            <person name="Wang L.N."/>
            <person name="Leebens-Mack J.H."/>
            <person name="Tsai I.J."/>
        </authorList>
    </citation>
    <scope>NUCLEOTIDE SEQUENCE [LARGE SCALE GENOMIC DNA]</scope>
    <source>
        <strain evidence="15">cv. Chaw 1501</strain>
        <tissue evidence="14">Young leaves</tissue>
    </source>
</reference>
<dbReference type="GO" id="GO:0044070">
    <property type="term" value="P:regulation of monoatomic anion transport"/>
    <property type="evidence" value="ECO:0007669"/>
    <property type="project" value="InterPro"/>
</dbReference>
<evidence type="ECO:0000256" key="2">
    <source>
        <dbReference type="ARBA" id="ARBA00004441"/>
    </source>
</evidence>
<keyword evidence="6" id="KW-0150">Chloroplast</keyword>
<dbReference type="STRING" id="337451.A0A443NJ56"/>
<dbReference type="AlphaFoldDB" id="A0A443NJ56"/>
<sequence length="170" mass="19429">MQTSLRYGGDSKSLRIHAKEKFLLSDNKFHLQVHGELDTKTGGPSFFAAIIRSFYPELSASTGIGIQYDKHHDGPKYCLRGKKAFPISSNGLLSFNIKGRVEYDREFKKKNARAAAELTWGILNFQQDQDIQLKLGYDVSDNVVPYLKLRENNWSLTADLNGRWNIRFDL</sequence>
<dbReference type="GO" id="GO:0008308">
    <property type="term" value="F:voltage-gated monoatomic anion channel activity"/>
    <property type="evidence" value="ECO:0007669"/>
    <property type="project" value="InterPro"/>
</dbReference>
<evidence type="ECO:0000256" key="13">
    <source>
        <dbReference type="ARBA" id="ARBA00024941"/>
    </source>
</evidence>
<comment type="function">
    <text evidence="13">Voltage-dependent rectifying anion channel that facilitates the translocation between chloroplast and cytoplasm of phosphorylated carbohydrates such as triosephosphate, 3-phosphoglycerate and inorganic phosphate (Pi) depending of ATP to triosephosphate ratio in the plastidial intermembrane space; in high triosephosphate/ATP conditions (e.g. photosynthesis), export of triosphosphate from chloroplast (outward rectifying channels), but in high ATP/triosephosphate conditions (e.g. dark phase), import of phosphosolutes (inward rectifying channels).</text>
</comment>
<organism evidence="14 15">
    <name type="scientific">Cinnamomum micranthum f. kanehirae</name>
    <dbReference type="NCBI Taxonomy" id="337451"/>
    <lineage>
        <taxon>Eukaryota</taxon>
        <taxon>Viridiplantae</taxon>
        <taxon>Streptophyta</taxon>
        <taxon>Embryophyta</taxon>
        <taxon>Tracheophyta</taxon>
        <taxon>Spermatophyta</taxon>
        <taxon>Magnoliopsida</taxon>
        <taxon>Magnoliidae</taxon>
        <taxon>Laurales</taxon>
        <taxon>Lauraceae</taxon>
        <taxon>Cinnamomum</taxon>
    </lineage>
</organism>
<comment type="similarity">
    <text evidence="3">Belongs to the plastid outer envelope porin OEP21 (TC 1.B.29) family.</text>
</comment>
<evidence type="ECO:0000256" key="3">
    <source>
        <dbReference type="ARBA" id="ARBA00009945"/>
    </source>
</evidence>
<evidence type="ECO:0000256" key="5">
    <source>
        <dbReference type="ARBA" id="ARBA00022452"/>
    </source>
</evidence>
<keyword evidence="15" id="KW-1185">Reference proteome</keyword>
<gene>
    <name evidence="14" type="ORF">CKAN_00707600</name>
</gene>
<evidence type="ECO:0000256" key="7">
    <source>
        <dbReference type="ARBA" id="ARBA00022640"/>
    </source>
</evidence>
<keyword evidence="5" id="KW-1134">Transmembrane beta strand</keyword>